<sequence>MEGLFRRNFVTGYSSSSGANIETALPLSSRGPGSPALDTATEKYPRLSETRRPALQSSQRRRPIGHHRRKDSP</sequence>
<name>A0A9W4XW86_9PLEO</name>
<dbReference type="EMBL" id="CAOQHR010000006">
    <property type="protein sequence ID" value="CAI6335602.1"/>
    <property type="molecule type" value="Genomic_DNA"/>
</dbReference>
<keyword evidence="3" id="KW-1185">Reference proteome</keyword>
<feature type="compositionally biased region" description="Basic and acidic residues" evidence="1">
    <location>
        <begin position="40"/>
        <end position="52"/>
    </location>
</feature>
<dbReference type="Proteomes" id="UP001152607">
    <property type="component" value="Unassembled WGS sequence"/>
</dbReference>
<organism evidence="2 3">
    <name type="scientific">Periconia digitata</name>
    <dbReference type="NCBI Taxonomy" id="1303443"/>
    <lineage>
        <taxon>Eukaryota</taxon>
        <taxon>Fungi</taxon>
        <taxon>Dikarya</taxon>
        <taxon>Ascomycota</taxon>
        <taxon>Pezizomycotina</taxon>
        <taxon>Dothideomycetes</taxon>
        <taxon>Pleosporomycetidae</taxon>
        <taxon>Pleosporales</taxon>
        <taxon>Massarineae</taxon>
        <taxon>Periconiaceae</taxon>
        <taxon>Periconia</taxon>
    </lineage>
</organism>
<protein>
    <submittedName>
        <fullName evidence="2">Uncharacterized protein</fullName>
    </submittedName>
</protein>
<evidence type="ECO:0000313" key="2">
    <source>
        <dbReference type="EMBL" id="CAI6335602.1"/>
    </source>
</evidence>
<accession>A0A9W4XW86</accession>
<evidence type="ECO:0000313" key="3">
    <source>
        <dbReference type="Proteomes" id="UP001152607"/>
    </source>
</evidence>
<feature type="compositionally biased region" description="Basic residues" evidence="1">
    <location>
        <begin position="59"/>
        <end position="73"/>
    </location>
</feature>
<dbReference type="AlphaFoldDB" id="A0A9W4XW86"/>
<gene>
    <name evidence="2" type="ORF">PDIGIT_LOCUS8686</name>
</gene>
<reference evidence="2" key="1">
    <citation type="submission" date="2023-01" db="EMBL/GenBank/DDBJ databases">
        <authorList>
            <person name="Van Ghelder C."/>
            <person name="Rancurel C."/>
        </authorList>
    </citation>
    <scope>NUCLEOTIDE SEQUENCE</scope>
    <source>
        <strain evidence="2">CNCM I-4278</strain>
    </source>
</reference>
<proteinExistence type="predicted"/>
<comment type="caution">
    <text evidence="2">The sequence shown here is derived from an EMBL/GenBank/DDBJ whole genome shotgun (WGS) entry which is preliminary data.</text>
</comment>
<feature type="compositionally biased region" description="Polar residues" evidence="1">
    <location>
        <begin position="11"/>
        <end position="20"/>
    </location>
</feature>
<feature type="region of interest" description="Disordered" evidence="1">
    <location>
        <begin position="1"/>
        <end position="73"/>
    </location>
</feature>
<evidence type="ECO:0000256" key="1">
    <source>
        <dbReference type="SAM" id="MobiDB-lite"/>
    </source>
</evidence>